<gene>
    <name evidence="2" type="ORF">EV681_0671</name>
</gene>
<accession>A0A4Q7VQZ1</accession>
<keyword evidence="1" id="KW-0472">Membrane</keyword>
<sequence>MFVGRLEQKGGGIVSDERFFFRMPVLGRPPVYPAKAGLASISAWAPVCGGLALPLGCIQSGGRGRFFLFLAAVFAHGAQFGFAGCLNKTGRMYHVLQLVAD</sequence>
<evidence type="ECO:0000313" key="2">
    <source>
        <dbReference type="EMBL" id="RZT98890.1"/>
    </source>
</evidence>
<feature type="transmembrane region" description="Helical" evidence="1">
    <location>
        <begin position="66"/>
        <end position="86"/>
    </location>
</feature>
<evidence type="ECO:0000256" key="1">
    <source>
        <dbReference type="SAM" id="Phobius"/>
    </source>
</evidence>
<reference evidence="2 3" key="1">
    <citation type="submission" date="2019-02" db="EMBL/GenBank/DDBJ databases">
        <title>Genomic Encyclopedia of Type Strains, Phase IV (KMG-IV): sequencing the most valuable type-strain genomes for metagenomic binning, comparative biology and taxonomic classification.</title>
        <authorList>
            <person name="Goeker M."/>
        </authorList>
    </citation>
    <scope>NUCLEOTIDE SEQUENCE [LARGE SCALE GENOMIC DNA]</scope>
    <source>
        <strain evidence="2 3">DSM 23814</strain>
    </source>
</reference>
<dbReference type="EMBL" id="SHKO01000001">
    <property type="protein sequence ID" value="RZT98890.1"/>
    <property type="molecule type" value="Genomic_DNA"/>
</dbReference>
<keyword evidence="3" id="KW-1185">Reference proteome</keyword>
<comment type="caution">
    <text evidence="2">The sequence shown here is derived from an EMBL/GenBank/DDBJ whole genome shotgun (WGS) entry which is preliminary data.</text>
</comment>
<keyword evidence="1" id="KW-0812">Transmembrane</keyword>
<evidence type="ECO:0000313" key="3">
    <source>
        <dbReference type="Proteomes" id="UP000293398"/>
    </source>
</evidence>
<keyword evidence="1" id="KW-1133">Transmembrane helix</keyword>
<protein>
    <submittedName>
        <fullName evidence="2">Uncharacterized protein</fullName>
    </submittedName>
</protein>
<organism evidence="2 3">
    <name type="scientific">Advenella incenata</name>
    <dbReference type="NCBI Taxonomy" id="267800"/>
    <lineage>
        <taxon>Bacteria</taxon>
        <taxon>Pseudomonadati</taxon>
        <taxon>Pseudomonadota</taxon>
        <taxon>Betaproteobacteria</taxon>
        <taxon>Burkholderiales</taxon>
        <taxon>Alcaligenaceae</taxon>
    </lineage>
</organism>
<dbReference type="AlphaFoldDB" id="A0A4Q7VQZ1"/>
<dbReference type="Proteomes" id="UP000293398">
    <property type="component" value="Unassembled WGS sequence"/>
</dbReference>
<proteinExistence type="predicted"/>
<name>A0A4Q7VQZ1_9BURK</name>